<dbReference type="EMBL" id="CP158259">
    <property type="protein sequence ID" value="XDJ61512.1"/>
    <property type="molecule type" value="Genomic_DNA"/>
</dbReference>
<name>A0AB39EBW0_9BURK</name>
<dbReference type="AlphaFoldDB" id="A0AB39EBW0"/>
<gene>
    <name evidence="3" type="ORF">ABRY91_02870</name>
    <name evidence="1" type="ORF">ABRY92_02515</name>
    <name evidence="2" type="ORF">ABRZ03_00500</name>
    <name evidence="4" type="ORF">ABRZ08_01065</name>
</gene>
<dbReference type="RefSeq" id="WP_368642009.1">
    <property type="nucleotide sequence ID" value="NZ_CP158259.1"/>
</dbReference>
<dbReference type="EMBL" id="CP158261">
    <property type="protein sequence ID" value="XDJ66994.1"/>
    <property type="molecule type" value="Genomic_DNA"/>
</dbReference>
<sequence length="316" mass="34298">MSVHAAWLLACRLFESGVPVRSGLLSQADRAALKSLGKAVKRVAAGDGTVLCPYCSNHRVQVLSMGDGRIGRCPECGPVEVGADDFEAWQIDDDWMQRSLRRALEIQSHDGIDQLADGVWRIGDIRKAPVVLARDIMRILKVPGLLDRVRVACGTTQLITPTASDVQGVPFGASVQWLRLQERFILYGDGISAIGQPECSSTSLSVDLAASVDPTLPVYGPFSEDFRWVTTPEIQGSPIRLTPMQAAIFKALWQLKGKSVPGQRVMQAAGSTSTKPGDLFKHPNHALARRAFDVLVEVNNREGLYALPCARNVSTA</sequence>
<reference evidence="2" key="1">
    <citation type="submission" date="2024-05" db="EMBL/GenBank/DDBJ databases">
        <authorList>
            <person name="Luo Y.-C."/>
            <person name="Nicholds J."/>
            <person name="Mortimer T."/>
            <person name="Maboni G."/>
        </authorList>
    </citation>
    <scope>NUCLEOTIDE SEQUENCE</scope>
    <source>
        <strain evidence="4">140124</strain>
        <strain evidence="3">145849</strain>
        <strain evidence="2">145850</strain>
        <strain evidence="1">145852</strain>
    </source>
</reference>
<evidence type="ECO:0000313" key="3">
    <source>
        <dbReference type="EMBL" id="XDJ66994.1"/>
    </source>
</evidence>
<evidence type="ECO:0000313" key="2">
    <source>
        <dbReference type="EMBL" id="XDJ63869.1"/>
    </source>
</evidence>
<accession>A0AB39EBW0</accession>
<protein>
    <submittedName>
        <fullName evidence="2">Uncharacterized protein</fullName>
    </submittedName>
</protein>
<dbReference type="EMBL" id="CP158268">
    <property type="protein sequence ID" value="XDJ85475.1"/>
    <property type="molecule type" value="Genomic_DNA"/>
</dbReference>
<evidence type="ECO:0000313" key="4">
    <source>
        <dbReference type="EMBL" id="XDJ85475.1"/>
    </source>
</evidence>
<proteinExistence type="predicted"/>
<dbReference type="EMBL" id="CP158260">
    <property type="protein sequence ID" value="XDJ63869.1"/>
    <property type="molecule type" value="Genomic_DNA"/>
</dbReference>
<organism evidence="2">
    <name type="scientific">Castellaniella ginsengisoli</name>
    <dbReference type="NCBI Taxonomy" id="546114"/>
    <lineage>
        <taxon>Bacteria</taxon>
        <taxon>Pseudomonadati</taxon>
        <taxon>Pseudomonadota</taxon>
        <taxon>Betaproteobacteria</taxon>
        <taxon>Burkholderiales</taxon>
        <taxon>Alcaligenaceae</taxon>
        <taxon>Castellaniella</taxon>
    </lineage>
</organism>
<evidence type="ECO:0000313" key="1">
    <source>
        <dbReference type="EMBL" id="XDJ61512.1"/>
    </source>
</evidence>